<keyword evidence="3" id="KW-1185">Reference proteome</keyword>
<reference evidence="2" key="2">
    <citation type="submission" date="2022-01" db="EMBL/GenBank/DDBJ databases">
        <authorList>
            <person name="Yamashiro T."/>
            <person name="Shiraishi A."/>
            <person name="Satake H."/>
            <person name="Nakayama K."/>
        </authorList>
    </citation>
    <scope>NUCLEOTIDE SEQUENCE</scope>
</reference>
<accession>A0ABQ5AP24</accession>
<protein>
    <submittedName>
        <fullName evidence="2">Uncharacterized protein</fullName>
    </submittedName>
</protein>
<evidence type="ECO:0000256" key="1">
    <source>
        <dbReference type="SAM" id="MobiDB-lite"/>
    </source>
</evidence>
<dbReference type="Proteomes" id="UP001151760">
    <property type="component" value="Unassembled WGS sequence"/>
</dbReference>
<feature type="region of interest" description="Disordered" evidence="1">
    <location>
        <begin position="268"/>
        <end position="293"/>
    </location>
</feature>
<gene>
    <name evidence="2" type="ORF">Tco_0824551</name>
</gene>
<dbReference type="EMBL" id="BQNB010012423">
    <property type="protein sequence ID" value="GJT03382.1"/>
    <property type="molecule type" value="Genomic_DNA"/>
</dbReference>
<reference evidence="2" key="1">
    <citation type="journal article" date="2022" name="Int. J. Mol. Sci.">
        <title>Draft Genome of Tanacetum Coccineum: Genomic Comparison of Closely Related Tanacetum-Family Plants.</title>
        <authorList>
            <person name="Yamashiro T."/>
            <person name="Shiraishi A."/>
            <person name="Nakayama K."/>
            <person name="Satake H."/>
        </authorList>
    </citation>
    <scope>NUCLEOTIDE SEQUENCE</scope>
</reference>
<feature type="compositionally biased region" description="Basic residues" evidence="1">
    <location>
        <begin position="276"/>
        <end position="288"/>
    </location>
</feature>
<sequence>MDRSQCRMNFIQLKDLNVWELFDKPFGKDDYKAKVVMEEQKDEGFRLYIRKKDDLVPLTWDSGILRILALNITTFSDAASCPDAIDTRHKALLEGYSFLALKNEKEMYRIKGLKERKALHSKLKGQKKPGQYIIYQNQDGLLCHHELTLRGGGFVSLQYWVRNTDSVSLQERIDIETALELQKQLDEREEVATKVDEAHDINWSDPAILRYHTLQNRPFSVAEAFIPMGSKIEKKVIKRSGFDLQQESSKLVEEEIVQQDDVIAEQAVKESSRTAGGRRKKSLTRKRARETLSEESAKNRSACSFMLCDLDFEPLSLSLSSMPSCDLVSLANILILCLILKASNQS</sequence>
<evidence type="ECO:0000313" key="2">
    <source>
        <dbReference type="EMBL" id="GJT03382.1"/>
    </source>
</evidence>
<evidence type="ECO:0000313" key="3">
    <source>
        <dbReference type="Proteomes" id="UP001151760"/>
    </source>
</evidence>
<proteinExistence type="predicted"/>
<comment type="caution">
    <text evidence="2">The sequence shown here is derived from an EMBL/GenBank/DDBJ whole genome shotgun (WGS) entry which is preliminary data.</text>
</comment>
<name>A0ABQ5AP24_9ASTR</name>
<organism evidence="2 3">
    <name type="scientific">Tanacetum coccineum</name>
    <dbReference type="NCBI Taxonomy" id="301880"/>
    <lineage>
        <taxon>Eukaryota</taxon>
        <taxon>Viridiplantae</taxon>
        <taxon>Streptophyta</taxon>
        <taxon>Embryophyta</taxon>
        <taxon>Tracheophyta</taxon>
        <taxon>Spermatophyta</taxon>
        <taxon>Magnoliopsida</taxon>
        <taxon>eudicotyledons</taxon>
        <taxon>Gunneridae</taxon>
        <taxon>Pentapetalae</taxon>
        <taxon>asterids</taxon>
        <taxon>campanulids</taxon>
        <taxon>Asterales</taxon>
        <taxon>Asteraceae</taxon>
        <taxon>Asteroideae</taxon>
        <taxon>Anthemideae</taxon>
        <taxon>Anthemidinae</taxon>
        <taxon>Tanacetum</taxon>
    </lineage>
</organism>